<gene>
    <name evidence="1" type="ORF">PoB_000324800</name>
</gene>
<dbReference type="InterPro" id="IPR043128">
    <property type="entry name" value="Rev_trsase/Diguanyl_cyclase"/>
</dbReference>
<dbReference type="SUPFAM" id="SSF56672">
    <property type="entry name" value="DNA/RNA polymerases"/>
    <property type="match status" value="1"/>
</dbReference>
<keyword evidence="2" id="KW-1185">Reference proteome</keyword>
<reference evidence="1 2" key="1">
    <citation type="journal article" date="2021" name="Elife">
        <title>Chloroplast acquisition without the gene transfer in kleptoplastic sea slugs, Plakobranchus ocellatus.</title>
        <authorList>
            <person name="Maeda T."/>
            <person name="Takahashi S."/>
            <person name="Yoshida T."/>
            <person name="Shimamura S."/>
            <person name="Takaki Y."/>
            <person name="Nagai Y."/>
            <person name="Toyoda A."/>
            <person name="Suzuki Y."/>
            <person name="Arimoto A."/>
            <person name="Ishii H."/>
            <person name="Satoh N."/>
            <person name="Nishiyama T."/>
            <person name="Hasebe M."/>
            <person name="Maruyama T."/>
            <person name="Minagawa J."/>
            <person name="Obokata J."/>
            <person name="Shigenobu S."/>
        </authorList>
    </citation>
    <scope>NUCLEOTIDE SEQUENCE [LARGE SCALE GENOMIC DNA]</scope>
</reference>
<comment type="caution">
    <text evidence="1">The sequence shown here is derived from an EMBL/GenBank/DDBJ whole genome shotgun (WGS) entry which is preliminary data.</text>
</comment>
<dbReference type="Gene3D" id="3.30.70.270">
    <property type="match status" value="1"/>
</dbReference>
<dbReference type="Proteomes" id="UP000735302">
    <property type="component" value="Unassembled WGS sequence"/>
</dbReference>
<accession>A0AAV3Y277</accession>
<evidence type="ECO:0000313" key="1">
    <source>
        <dbReference type="EMBL" id="GFN76742.1"/>
    </source>
</evidence>
<dbReference type="Gene3D" id="3.10.10.10">
    <property type="entry name" value="HIV Type 1 Reverse Transcriptase, subunit A, domain 1"/>
    <property type="match status" value="1"/>
</dbReference>
<protein>
    <submittedName>
        <fullName evidence="1">Enzymatic polyprotein</fullName>
    </submittedName>
</protein>
<dbReference type="EMBL" id="BLXT01000407">
    <property type="protein sequence ID" value="GFN76742.1"/>
    <property type="molecule type" value="Genomic_DNA"/>
</dbReference>
<dbReference type="AlphaFoldDB" id="A0AAV3Y277"/>
<dbReference type="InterPro" id="IPR043502">
    <property type="entry name" value="DNA/RNA_pol_sf"/>
</dbReference>
<sequence>MAFVTLDRHYEFLRMAFGKMNSGATLTRTVEMLVRGMDYVVDYVDALLLHTPSLGLIGCYKQFTPYYASISAPLFDLVHKGNRTL</sequence>
<name>A0AAV3Y277_9GAST</name>
<evidence type="ECO:0000313" key="2">
    <source>
        <dbReference type="Proteomes" id="UP000735302"/>
    </source>
</evidence>
<organism evidence="1 2">
    <name type="scientific">Plakobranchus ocellatus</name>
    <dbReference type="NCBI Taxonomy" id="259542"/>
    <lineage>
        <taxon>Eukaryota</taxon>
        <taxon>Metazoa</taxon>
        <taxon>Spiralia</taxon>
        <taxon>Lophotrochozoa</taxon>
        <taxon>Mollusca</taxon>
        <taxon>Gastropoda</taxon>
        <taxon>Heterobranchia</taxon>
        <taxon>Euthyneura</taxon>
        <taxon>Panpulmonata</taxon>
        <taxon>Sacoglossa</taxon>
        <taxon>Placobranchoidea</taxon>
        <taxon>Plakobranchidae</taxon>
        <taxon>Plakobranchus</taxon>
    </lineage>
</organism>
<proteinExistence type="predicted"/>